<organism evidence="3 4">
    <name type="scientific">Clavelina lepadiformis</name>
    <name type="common">Light-bulb sea squirt</name>
    <name type="synonym">Ascidia lepadiformis</name>
    <dbReference type="NCBI Taxonomy" id="159417"/>
    <lineage>
        <taxon>Eukaryota</taxon>
        <taxon>Metazoa</taxon>
        <taxon>Chordata</taxon>
        <taxon>Tunicata</taxon>
        <taxon>Ascidiacea</taxon>
        <taxon>Aplousobranchia</taxon>
        <taxon>Clavelinidae</taxon>
        <taxon>Clavelina</taxon>
    </lineage>
</organism>
<keyword evidence="4" id="KW-1185">Reference proteome</keyword>
<name>A0ABP0H4V7_CLALP</name>
<accession>A0ABP0H4V7</accession>
<dbReference type="PANTHER" id="PTHR11851:SF226">
    <property type="entry name" value="CYTOCHROME B-C1 COMPLEX SUBUNIT 2, MITOCHONDRIAL"/>
    <property type="match status" value="1"/>
</dbReference>
<comment type="caution">
    <text evidence="3">The sequence shown here is derived from an EMBL/GenBank/DDBJ whole genome shotgun (WGS) entry which is preliminary data.</text>
</comment>
<evidence type="ECO:0000259" key="2">
    <source>
        <dbReference type="Pfam" id="PF05193"/>
    </source>
</evidence>
<dbReference type="InterPro" id="IPR007863">
    <property type="entry name" value="Peptidase_M16_C"/>
</dbReference>
<dbReference type="Gene3D" id="3.30.830.10">
    <property type="entry name" value="Metalloenzyme, LuxS/M16 peptidase-like"/>
    <property type="match status" value="2"/>
</dbReference>
<dbReference type="InterPro" id="IPR011765">
    <property type="entry name" value="Pept_M16_N"/>
</dbReference>
<feature type="domain" description="Peptidase M16 C-terminal" evidence="2">
    <location>
        <begin position="195"/>
        <end position="375"/>
    </location>
</feature>
<dbReference type="SUPFAM" id="SSF63411">
    <property type="entry name" value="LuxS/MPP-like metallohydrolase"/>
    <property type="match status" value="2"/>
</dbReference>
<feature type="domain" description="Peptidase M16 N-terminal" evidence="1">
    <location>
        <begin position="40"/>
        <end position="187"/>
    </location>
</feature>
<protein>
    <recommendedName>
        <fullName evidence="5">Cytochrome b-c1 complex subunit 2, mitochondrial</fullName>
    </recommendedName>
</protein>
<dbReference type="EMBL" id="CAWYQH010000174">
    <property type="protein sequence ID" value="CAK8698009.1"/>
    <property type="molecule type" value="Genomic_DNA"/>
</dbReference>
<evidence type="ECO:0000313" key="3">
    <source>
        <dbReference type="EMBL" id="CAK8698009.1"/>
    </source>
</evidence>
<evidence type="ECO:0000313" key="4">
    <source>
        <dbReference type="Proteomes" id="UP001642483"/>
    </source>
</evidence>
<dbReference type="InterPro" id="IPR050361">
    <property type="entry name" value="MPP/UQCRC_Complex"/>
</dbReference>
<dbReference type="InterPro" id="IPR011249">
    <property type="entry name" value="Metalloenz_LuxS/M16"/>
</dbReference>
<gene>
    <name evidence="3" type="ORF">CVLEPA_LOCUS31481</name>
</gene>
<sequence length="449" mass="47050">MYRFPRLWSNIAKRHVGSQAAAVQQSSQANQFSKLNSGLKVATSHENSPAARVVLLVNTGTRDDASSTLGLTHCLQTCAGLTATKNTAFLTTQLLSSLGADLEVTATRDHIFYNLNCYATAAQELVLDVLVPAVLGAKFPWWEIRDMSTARMRYHKACAENDPIYVLMEAAHKASFRGNFGQPVLSPDYMIGKHTSEMLSDRFQSSFTPDNMVLAATGITQGALEEIGSAVESIATGSSSSATRSKPDFVSSEVHVQKPGALVHAALSFEGVALNDKDAIALAVLQHTMGTGCNIKRGSGLANGVVNSAVENATNGVFTTSAYSVNYTDSGLFGLSIIAPPDNISSVVSATAAECEKIATQGIDQNAVEGGKQRLKAAILMENESGAGAADIAVQASTLGAVSSPAQIASLVDSVSAQYLAAVAQRVLSGKKSLATVGPSYNGPFVQEL</sequence>
<dbReference type="PANTHER" id="PTHR11851">
    <property type="entry name" value="METALLOPROTEASE"/>
    <property type="match status" value="1"/>
</dbReference>
<evidence type="ECO:0000259" key="1">
    <source>
        <dbReference type="Pfam" id="PF00675"/>
    </source>
</evidence>
<dbReference type="Proteomes" id="UP001642483">
    <property type="component" value="Unassembled WGS sequence"/>
</dbReference>
<evidence type="ECO:0008006" key="5">
    <source>
        <dbReference type="Google" id="ProtNLM"/>
    </source>
</evidence>
<dbReference type="Pfam" id="PF05193">
    <property type="entry name" value="Peptidase_M16_C"/>
    <property type="match status" value="1"/>
</dbReference>
<proteinExistence type="predicted"/>
<dbReference type="Pfam" id="PF00675">
    <property type="entry name" value="Peptidase_M16"/>
    <property type="match status" value="1"/>
</dbReference>
<reference evidence="3 4" key="1">
    <citation type="submission" date="2024-02" db="EMBL/GenBank/DDBJ databases">
        <authorList>
            <person name="Daric V."/>
            <person name="Darras S."/>
        </authorList>
    </citation>
    <scope>NUCLEOTIDE SEQUENCE [LARGE SCALE GENOMIC DNA]</scope>
</reference>